<keyword evidence="2" id="KW-1185">Reference proteome</keyword>
<dbReference type="EMBL" id="JAUTXU010000074">
    <property type="protein sequence ID" value="KAK3711708.1"/>
    <property type="molecule type" value="Genomic_DNA"/>
</dbReference>
<proteinExistence type="predicted"/>
<accession>A0ACC3N9B7</accession>
<name>A0ACC3N9B7_9PEZI</name>
<gene>
    <name evidence="1" type="ORF">LTR37_009485</name>
</gene>
<evidence type="ECO:0000313" key="1">
    <source>
        <dbReference type="EMBL" id="KAK3711708.1"/>
    </source>
</evidence>
<comment type="caution">
    <text evidence="1">The sequence shown here is derived from an EMBL/GenBank/DDBJ whole genome shotgun (WGS) entry which is preliminary data.</text>
</comment>
<reference evidence="1" key="1">
    <citation type="submission" date="2023-07" db="EMBL/GenBank/DDBJ databases">
        <title>Black Yeasts Isolated from many extreme environments.</title>
        <authorList>
            <person name="Coleine C."/>
            <person name="Stajich J.E."/>
            <person name="Selbmann L."/>
        </authorList>
    </citation>
    <scope>NUCLEOTIDE SEQUENCE</scope>
    <source>
        <strain evidence="1">CCFEE 5714</strain>
    </source>
</reference>
<evidence type="ECO:0000313" key="2">
    <source>
        <dbReference type="Proteomes" id="UP001281147"/>
    </source>
</evidence>
<protein>
    <submittedName>
        <fullName evidence="1">Uncharacterized protein</fullName>
    </submittedName>
</protein>
<organism evidence="1 2">
    <name type="scientific">Vermiconidia calcicola</name>
    <dbReference type="NCBI Taxonomy" id="1690605"/>
    <lineage>
        <taxon>Eukaryota</taxon>
        <taxon>Fungi</taxon>
        <taxon>Dikarya</taxon>
        <taxon>Ascomycota</taxon>
        <taxon>Pezizomycotina</taxon>
        <taxon>Dothideomycetes</taxon>
        <taxon>Dothideomycetidae</taxon>
        <taxon>Mycosphaerellales</taxon>
        <taxon>Extremaceae</taxon>
        <taxon>Vermiconidia</taxon>
    </lineage>
</organism>
<sequence>MATIRASLPHEDRTASEPRENSLEPVILSHIREVNSTIRLLRLNAANPDHTIKFLPGQWLDTFIPGLPKAGGFTITSTPSEARPSRHSPPYLELAIQKSSNPPAQWLWKPQEDILGKQLVVRVGGSFTWPPQHIDPSLIERLVLVAGGVGINPLISILSHLIRSATRPREIHFIYGTKATSELERQQILFLPRLMDLVSASADPKVTLSLFLTGTGEGGRIENGKLPNRTFARRITTTDTIEALDGYDVGAESARSRTVCYVCGPPAMTDEFVAYLSQQPGMARERVLCEKWW</sequence>
<dbReference type="Proteomes" id="UP001281147">
    <property type="component" value="Unassembled WGS sequence"/>
</dbReference>